<comment type="caution">
    <text evidence="1">The sequence shown here is derived from an EMBL/GenBank/DDBJ whole genome shotgun (WGS) entry which is preliminary data.</text>
</comment>
<sequence length="233" mass="25436">MPVDGALAALPVEEAAPARRFYAWPGKRNYEGSYWFATTGRHVAHESLLEADYLMAADHGPAVVAVSSQPLIFLWPRRTTTGGRWHVPDFFVRLADGSGRLIDVRTPARVAGGEVQFAFTRQACQWAYEVFTGIPEPFRANLRWVSGFRHPRHSPSPGVAAALVEAFTPGTSMAAGLRRAARLFGSRAGGDGMSAVSGNLLHMLYRHRLRTDLNVPLTMSTHVEAEPAMAVAL</sequence>
<proteinExistence type="predicted"/>
<reference evidence="1 2" key="1">
    <citation type="submission" date="2018-11" db="EMBL/GenBank/DDBJ databases">
        <title>Sequencing the genomes of 1000 actinobacteria strains.</title>
        <authorList>
            <person name="Klenk H.-P."/>
        </authorList>
    </citation>
    <scope>NUCLEOTIDE SEQUENCE [LARGE SCALE GENOMIC DNA]</scope>
    <source>
        <strain evidence="1 2">DSM 11294</strain>
    </source>
</reference>
<evidence type="ECO:0000313" key="2">
    <source>
        <dbReference type="Proteomes" id="UP000280668"/>
    </source>
</evidence>
<accession>A0A3N2BGS8</accession>
<organism evidence="1 2">
    <name type="scientific">Bogoriella caseilytica</name>
    <dbReference type="NCBI Taxonomy" id="56055"/>
    <lineage>
        <taxon>Bacteria</taxon>
        <taxon>Bacillati</taxon>
        <taxon>Actinomycetota</taxon>
        <taxon>Actinomycetes</taxon>
        <taxon>Micrococcales</taxon>
        <taxon>Bogoriellaceae</taxon>
        <taxon>Bogoriella</taxon>
    </lineage>
</organism>
<dbReference type="Proteomes" id="UP000280668">
    <property type="component" value="Unassembled WGS sequence"/>
</dbReference>
<dbReference type="NCBIfam" id="NF033179">
    <property type="entry name" value="TnsA_like_Actin"/>
    <property type="match status" value="1"/>
</dbReference>
<dbReference type="AlphaFoldDB" id="A0A3N2BGS8"/>
<dbReference type="RefSeq" id="WP_211336131.1">
    <property type="nucleotide sequence ID" value="NZ_RKHK01000001.1"/>
</dbReference>
<dbReference type="InterPro" id="IPR048000">
    <property type="entry name" value="TnsA-like"/>
</dbReference>
<dbReference type="EMBL" id="RKHK01000001">
    <property type="protein sequence ID" value="ROR74420.1"/>
    <property type="molecule type" value="Genomic_DNA"/>
</dbReference>
<name>A0A3N2BGS8_9MICO</name>
<evidence type="ECO:0008006" key="3">
    <source>
        <dbReference type="Google" id="ProtNLM"/>
    </source>
</evidence>
<keyword evidence="2" id="KW-1185">Reference proteome</keyword>
<gene>
    <name evidence="1" type="ORF">EDD31_2835</name>
</gene>
<protein>
    <recommendedName>
        <fullName evidence="3">TnsA endonuclease-like protein</fullName>
    </recommendedName>
</protein>
<evidence type="ECO:0000313" key="1">
    <source>
        <dbReference type="EMBL" id="ROR74420.1"/>
    </source>
</evidence>